<protein>
    <submittedName>
        <fullName evidence="1">Uncharacterized protein</fullName>
    </submittedName>
</protein>
<dbReference type="Proteomes" id="UP000252085">
    <property type="component" value="Unassembled WGS sequence"/>
</dbReference>
<accession>A0A367S3J1</accession>
<comment type="caution">
    <text evidence="1">The sequence shown here is derived from an EMBL/GenBank/DDBJ whole genome shotgun (WGS) entry which is preliminary data.</text>
</comment>
<sequence length="65" mass="6889">MPAAVNYALILERLKFFATSFQTGFGHRDLPGGSSVRSLLPAIPVLALATLNSGTSVLVRQCSLN</sequence>
<gene>
    <name evidence="1" type="ORF">A6769_38420</name>
</gene>
<reference evidence="1 2" key="1">
    <citation type="submission" date="2016-04" db="EMBL/GenBank/DDBJ databases">
        <authorList>
            <person name="Evans L.H."/>
            <person name="Alamgir A."/>
            <person name="Owens N."/>
            <person name="Weber N.D."/>
            <person name="Virtaneva K."/>
            <person name="Barbian K."/>
            <person name="Babar A."/>
            <person name="Rosenke K."/>
        </authorList>
    </citation>
    <scope>NUCLEOTIDE SEQUENCE [LARGE SCALE GENOMIC DNA]</scope>
    <source>
        <strain evidence="1">NIES-2108</strain>
    </source>
</reference>
<organism evidence="1 2">
    <name type="scientific">Nostoc punctiforme NIES-2108</name>
    <dbReference type="NCBI Taxonomy" id="1356359"/>
    <lineage>
        <taxon>Bacteria</taxon>
        <taxon>Bacillati</taxon>
        <taxon>Cyanobacteriota</taxon>
        <taxon>Cyanophyceae</taxon>
        <taxon>Nostocales</taxon>
        <taxon>Nostocaceae</taxon>
        <taxon>Nostoc</taxon>
    </lineage>
</organism>
<dbReference type="AlphaFoldDB" id="A0A367S3J1"/>
<name>A0A367S3J1_NOSPU</name>
<proteinExistence type="predicted"/>
<evidence type="ECO:0000313" key="1">
    <source>
        <dbReference type="EMBL" id="RCJ41982.1"/>
    </source>
</evidence>
<dbReference type="EMBL" id="LXQE01000025">
    <property type="protein sequence ID" value="RCJ41982.1"/>
    <property type="molecule type" value="Genomic_DNA"/>
</dbReference>
<evidence type="ECO:0000313" key="2">
    <source>
        <dbReference type="Proteomes" id="UP000252085"/>
    </source>
</evidence>